<gene>
    <name evidence="1" type="ORF">PR048_021597</name>
</gene>
<dbReference type="EMBL" id="JARBHB010000008">
    <property type="protein sequence ID" value="KAJ8877144.1"/>
    <property type="molecule type" value="Genomic_DNA"/>
</dbReference>
<accession>A0ABQ9GYN1</accession>
<dbReference type="Proteomes" id="UP001159363">
    <property type="component" value="Chromosome 7"/>
</dbReference>
<evidence type="ECO:0000313" key="2">
    <source>
        <dbReference type="Proteomes" id="UP001159363"/>
    </source>
</evidence>
<proteinExistence type="predicted"/>
<sequence length="102" mass="12496">MRPYPGRNLNDEVVHNYHLMWSKEGVRMYLAFSSRKKMKGTFNLNYKLNGTQIDKPSDQKICRCYSLFKEEQRMLHLKFERNTNPTLFLQQVRWNGKKWHLW</sequence>
<feature type="non-terminal residue" evidence="1">
    <location>
        <position position="102"/>
    </location>
</feature>
<name>A0ABQ9GYN1_9NEOP</name>
<reference evidence="1 2" key="1">
    <citation type="submission" date="2023-02" db="EMBL/GenBank/DDBJ databases">
        <title>LHISI_Scaffold_Assembly.</title>
        <authorList>
            <person name="Stuart O.P."/>
            <person name="Cleave R."/>
            <person name="Magrath M.J.L."/>
            <person name="Mikheyev A.S."/>
        </authorList>
    </citation>
    <scope>NUCLEOTIDE SEQUENCE [LARGE SCALE GENOMIC DNA]</scope>
    <source>
        <strain evidence="1">Daus_M_001</strain>
        <tissue evidence="1">Leg muscle</tissue>
    </source>
</reference>
<evidence type="ECO:0000313" key="1">
    <source>
        <dbReference type="EMBL" id="KAJ8877144.1"/>
    </source>
</evidence>
<keyword evidence="2" id="KW-1185">Reference proteome</keyword>
<protein>
    <submittedName>
        <fullName evidence="1">Uncharacterized protein</fullName>
    </submittedName>
</protein>
<comment type="caution">
    <text evidence="1">The sequence shown here is derived from an EMBL/GenBank/DDBJ whole genome shotgun (WGS) entry which is preliminary data.</text>
</comment>
<organism evidence="1 2">
    <name type="scientific">Dryococelus australis</name>
    <dbReference type="NCBI Taxonomy" id="614101"/>
    <lineage>
        <taxon>Eukaryota</taxon>
        <taxon>Metazoa</taxon>
        <taxon>Ecdysozoa</taxon>
        <taxon>Arthropoda</taxon>
        <taxon>Hexapoda</taxon>
        <taxon>Insecta</taxon>
        <taxon>Pterygota</taxon>
        <taxon>Neoptera</taxon>
        <taxon>Polyneoptera</taxon>
        <taxon>Phasmatodea</taxon>
        <taxon>Verophasmatodea</taxon>
        <taxon>Anareolatae</taxon>
        <taxon>Phasmatidae</taxon>
        <taxon>Eurycanthinae</taxon>
        <taxon>Dryococelus</taxon>
    </lineage>
</organism>